<keyword evidence="3" id="KW-1185">Reference proteome</keyword>
<dbReference type="Gene3D" id="3.40.630.30">
    <property type="match status" value="1"/>
</dbReference>
<evidence type="ECO:0000259" key="1">
    <source>
        <dbReference type="PROSITE" id="PS51186"/>
    </source>
</evidence>
<dbReference type="OrthoDB" id="70840at2"/>
<feature type="domain" description="N-acetyltransferase" evidence="1">
    <location>
        <begin position="6"/>
        <end position="163"/>
    </location>
</feature>
<keyword evidence="2" id="KW-0687">Ribonucleoprotein</keyword>
<dbReference type="AlphaFoldDB" id="A0A1M5C5D8"/>
<accession>A0A1M5C5D8</accession>
<dbReference type="GO" id="GO:0016747">
    <property type="term" value="F:acyltransferase activity, transferring groups other than amino-acyl groups"/>
    <property type="evidence" value="ECO:0007669"/>
    <property type="project" value="InterPro"/>
</dbReference>
<dbReference type="Proteomes" id="UP000184327">
    <property type="component" value="Unassembled WGS sequence"/>
</dbReference>
<dbReference type="CDD" id="cd04301">
    <property type="entry name" value="NAT_SF"/>
    <property type="match status" value="1"/>
</dbReference>
<dbReference type="InterPro" id="IPR000182">
    <property type="entry name" value="GNAT_dom"/>
</dbReference>
<dbReference type="InterPro" id="IPR016181">
    <property type="entry name" value="Acyl_CoA_acyltransferase"/>
</dbReference>
<dbReference type="GO" id="GO:0005840">
    <property type="term" value="C:ribosome"/>
    <property type="evidence" value="ECO:0007669"/>
    <property type="project" value="UniProtKB-KW"/>
</dbReference>
<dbReference type="PANTHER" id="PTHR43305:SF1">
    <property type="entry name" value="FAMILY N-ACETYLTRANSFERASE, PUTATIVE (AFU_ORTHOLOGUE AFUA_2G01380)-RELATED"/>
    <property type="match status" value="1"/>
</dbReference>
<keyword evidence="2" id="KW-0689">Ribosomal protein</keyword>
<sequence>MEAQTIDLHIARSPQDMDDARLLFEEYAQSLELDLAFQNFEHELDTLPGDYAEPSGVIYLARIDGLLAGCCALRPLFNTHYSNACEMKRLYVRKAFRGFGLGRQLSEAIVEFAHIAGYSCILLDTLNEMETARALYEELGFAEVEPYYFNPYPGARYLKADLN</sequence>
<dbReference type="SUPFAM" id="SSF55729">
    <property type="entry name" value="Acyl-CoA N-acyltransferases (Nat)"/>
    <property type="match status" value="1"/>
</dbReference>
<dbReference type="Pfam" id="PF00583">
    <property type="entry name" value="Acetyltransf_1"/>
    <property type="match status" value="1"/>
</dbReference>
<dbReference type="PROSITE" id="PS51186">
    <property type="entry name" value="GNAT"/>
    <property type="match status" value="1"/>
</dbReference>
<dbReference type="STRING" id="1122156.SAMN02745117_02068"/>
<evidence type="ECO:0000313" key="2">
    <source>
        <dbReference type="EMBL" id="SHF49959.1"/>
    </source>
</evidence>
<dbReference type="InterPro" id="IPR052777">
    <property type="entry name" value="Acetyltransferase_Enz"/>
</dbReference>
<evidence type="ECO:0000313" key="3">
    <source>
        <dbReference type="Proteomes" id="UP000184327"/>
    </source>
</evidence>
<protein>
    <submittedName>
        <fullName evidence="2">Ribosomal protein S18 acetylase RimI</fullName>
    </submittedName>
</protein>
<dbReference type="PANTHER" id="PTHR43305">
    <property type="entry name" value="FAMILY N-ACETYLTRANSFERASE, PUTATIVE (AFU_ORTHOLOGUE AFUA_2G01380)-RELATED"/>
    <property type="match status" value="1"/>
</dbReference>
<organism evidence="2 3">
    <name type="scientific">Lampropedia hyalina DSM 16112</name>
    <dbReference type="NCBI Taxonomy" id="1122156"/>
    <lineage>
        <taxon>Bacteria</taxon>
        <taxon>Pseudomonadati</taxon>
        <taxon>Pseudomonadota</taxon>
        <taxon>Betaproteobacteria</taxon>
        <taxon>Burkholderiales</taxon>
        <taxon>Comamonadaceae</taxon>
        <taxon>Lampropedia</taxon>
    </lineage>
</organism>
<proteinExistence type="predicted"/>
<dbReference type="EMBL" id="FQUZ01000025">
    <property type="protein sequence ID" value="SHF49959.1"/>
    <property type="molecule type" value="Genomic_DNA"/>
</dbReference>
<reference evidence="2 3" key="1">
    <citation type="submission" date="2016-11" db="EMBL/GenBank/DDBJ databases">
        <authorList>
            <person name="Jaros S."/>
            <person name="Januszkiewicz K."/>
            <person name="Wedrychowicz H."/>
        </authorList>
    </citation>
    <scope>NUCLEOTIDE SEQUENCE [LARGE SCALE GENOMIC DNA]</scope>
    <source>
        <strain evidence="2 3">DSM 16112</strain>
    </source>
</reference>
<gene>
    <name evidence="2" type="ORF">SAMN02745117_02068</name>
</gene>
<name>A0A1M5C5D8_9BURK</name>
<dbReference type="RefSeq" id="WP_073356607.1">
    <property type="nucleotide sequence ID" value="NZ_FQUZ01000025.1"/>
</dbReference>